<dbReference type="EMBL" id="KV425983">
    <property type="protein sequence ID" value="KZV93812.1"/>
    <property type="molecule type" value="Genomic_DNA"/>
</dbReference>
<feature type="compositionally biased region" description="Pro residues" evidence="1">
    <location>
        <begin position="53"/>
        <end position="62"/>
    </location>
</feature>
<reference evidence="2 3" key="1">
    <citation type="journal article" date="2016" name="Mol. Biol. Evol.">
        <title>Comparative Genomics of Early-Diverging Mushroom-Forming Fungi Provides Insights into the Origins of Lignocellulose Decay Capabilities.</title>
        <authorList>
            <person name="Nagy L.G."/>
            <person name="Riley R."/>
            <person name="Tritt A."/>
            <person name="Adam C."/>
            <person name="Daum C."/>
            <person name="Floudas D."/>
            <person name="Sun H."/>
            <person name="Yadav J.S."/>
            <person name="Pangilinan J."/>
            <person name="Larsson K.H."/>
            <person name="Matsuura K."/>
            <person name="Barry K."/>
            <person name="Labutti K."/>
            <person name="Kuo R."/>
            <person name="Ohm R.A."/>
            <person name="Bhattacharya S.S."/>
            <person name="Shirouzu T."/>
            <person name="Yoshinaga Y."/>
            <person name="Martin F.M."/>
            <person name="Grigoriev I.V."/>
            <person name="Hibbett D.S."/>
        </authorList>
    </citation>
    <scope>NUCLEOTIDE SEQUENCE [LARGE SCALE GENOMIC DNA]</scope>
    <source>
        <strain evidence="2 3">HHB12029</strain>
    </source>
</reference>
<evidence type="ECO:0000313" key="2">
    <source>
        <dbReference type="EMBL" id="KZV93812.1"/>
    </source>
</evidence>
<proteinExistence type="predicted"/>
<evidence type="ECO:0000313" key="3">
    <source>
        <dbReference type="Proteomes" id="UP000077266"/>
    </source>
</evidence>
<dbReference type="AlphaFoldDB" id="A0A165ISF0"/>
<name>A0A165ISF0_EXIGL</name>
<feature type="region of interest" description="Disordered" evidence="1">
    <location>
        <begin position="1"/>
        <end position="62"/>
    </location>
</feature>
<accession>A0A165ISF0</accession>
<sequence>MSRADPTRLPTPAPAYGFAGSEPSRSRSLSQAVPTPTTPAAVPESRPQGKLAIPPPSRGEAR</sequence>
<gene>
    <name evidence="2" type="ORF">EXIGLDRAFT_716671</name>
</gene>
<keyword evidence="3" id="KW-1185">Reference proteome</keyword>
<dbReference type="InParanoid" id="A0A165ISF0"/>
<protein>
    <submittedName>
        <fullName evidence="2">Uncharacterized protein</fullName>
    </submittedName>
</protein>
<dbReference type="Proteomes" id="UP000077266">
    <property type="component" value="Unassembled WGS sequence"/>
</dbReference>
<feature type="compositionally biased region" description="Low complexity" evidence="1">
    <location>
        <begin position="32"/>
        <end position="43"/>
    </location>
</feature>
<organism evidence="2 3">
    <name type="scientific">Exidia glandulosa HHB12029</name>
    <dbReference type="NCBI Taxonomy" id="1314781"/>
    <lineage>
        <taxon>Eukaryota</taxon>
        <taxon>Fungi</taxon>
        <taxon>Dikarya</taxon>
        <taxon>Basidiomycota</taxon>
        <taxon>Agaricomycotina</taxon>
        <taxon>Agaricomycetes</taxon>
        <taxon>Auriculariales</taxon>
        <taxon>Exidiaceae</taxon>
        <taxon>Exidia</taxon>
    </lineage>
</organism>
<evidence type="ECO:0000256" key="1">
    <source>
        <dbReference type="SAM" id="MobiDB-lite"/>
    </source>
</evidence>